<keyword evidence="1" id="KW-1133">Transmembrane helix</keyword>
<keyword evidence="1" id="KW-0812">Transmembrane</keyword>
<name>A0A2P6SPQ6_ROSCH</name>
<proteinExistence type="predicted"/>
<organism evidence="2 3">
    <name type="scientific">Rosa chinensis</name>
    <name type="common">China rose</name>
    <dbReference type="NCBI Taxonomy" id="74649"/>
    <lineage>
        <taxon>Eukaryota</taxon>
        <taxon>Viridiplantae</taxon>
        <taxon>Streptophyta</taxon>
        <taxon>Embryophyta</taxon>
        <taxon>Tracheophyta</taxon>
        <taxon>Spermatophyta</taxon>
        <taxon>Magnoliopsida</taxon>
        <taxon>eudicotyledons</taxon>
        <taxon>Gunneridae</taxon>
        <taxon>Pentapetalae</taxon>
        <taxon>rosids</taxon>
        <taxon>fabids</taxon>
        <taxon>Rosales</taxon>
        <taxon>Rosaceae</taxon>
        <taxon>Rosoideae</taxon>
        <taxon>Rosoideae incertae sedis</taxon>
        <taxon>Rosa</taxon>
    </lineage>
</organism>
<dbReference type="Proteomes" id="UP000238479">
    <property type="component" value="Chromosome 1"/>
</dbReference>
<dbReference type="Gramene" id="PRQ60657">
    <property type="protein sequence ID" value="PRQ60657"/>
    <property type="gene ID" value="RchiOBHm_Chr1g0383671"/>
</dbReference>
<gene>
    <name evidence="2" type="ORF">RchiOBHm_Chr1g0383671</name>
</gene>
<evidence type="ECO:0000313" key="3">
    <source>
        <dbReference type="Proteomes" id="UP000238479"/>
    </source>
</evidence>
<keyword evidence="3" id="KW-1185">Reference proteome</keyword>
<sequence length="44" mass="5239">MAETPVCIVFFIQFDSFGLIWIITMNFTIVLISEWLLYCFELCK</sequence>
<protein>
    <submittedName>
        <fullName evidence="2">Uncharacterized protein</fullName>
    </submittedName>
</protein>
<reference evidence="2 3" key="1">
    <citation type="journal article" date="2018" name="Nat. Genet.">
        <title>The Rosa genome provides new insights in the design of modern roses.</title>
        <authorList>
            <person name="Bendahmane M."/>
        </authorList>
    </citation>
    <scope>NUCLEOTIDE SEQUENCE [LARGE SCALE GENOMIC DNA]</scope>
    <source>
        <strain evidence="3">cv. Old Blush</strain>
    </source>
</reference>
<comment type="caution">
    <text evidence="2">The sequence shown here is derived from an EMBL/GenBank/DDBJ whole genome shotgun (WGS) entry which is preliminary data.</text>
</comment>
<dbReference type="EMBL" id="PDCK01000039">
    <property type="protein sequence ID" value="PRQ60657.1"/>
    <property type="molecule type" value="Genomic_DNA"/>
</dbReference>
<keyword evidence="1" id="KW-0472">Membrane</keyword>
<evidence type="ECO:0000313" key="2">
    <source>
        <dbReference type="EMBL" id="PRQ60657.1"/>
    </source>
</evidence>
<dbReference type="AlphaFoldDB" id="A0A2P6SPQ6"/>
<evidence type="ECO:0000256" key="1">
    <source>
        <dbReference type="SAM" id="Phobius"/>
    </source>
</evidence>
<feature type="transmembrane region" description="Helical" evidence="1">
    <location>
        <begin position="19"/>
        <end position="40"/>
    </location>
</feature>
<accession>A0A2P6SPQ6</accession>